<evidence type="ECO:0000313" key="1">
    <source>
        <dbReference type="EMBL" id="PZO70693.1"/>
    </source>
</evidence>
<comment type="caution">
    <text evidence="1">The sequence shown here is derived from an EMBL/GenBank/DDBJ whole genome shotgun (WGS) entry which is preliminary data.</text>
</comment>
<feature type="non-terminal residue" evidence="1">
    <location>
        <position position="1"/>
    </location>
</feature>
<sequence>ALDNYLEMRDRVDDADYLLQRALELALQTRHPGRFVPHYAMVTFMRIPYSLAMTRTDIQRGILERATAGHATLDTLDWDAIDADVRARLTPLEDVPA</sequence>
<proteinExistence type="predicted"/>
<dbReference type="EMBL" id="QFMX01000098">
    <property type="protein sequence ID" value="PZO70693.1"/>
    <property type="molecule type" value="Genomic_DNA"/>
</dbReference>
<accession>A0A2W4YLT3</accession>
<dbReference type="Proteomes" id="UP000249555">
    <property type="component" value="Unassembled WGS sequence"/>
</dbReference>
<keyword evidence="1" id="KW-0503">Monooxygenase</keyword>
<gene>
    <name evidence="1" type="ORF">DI640_14795</name>
</gene>
<keyword evidence="1" id="KW-0560">Oxidoreductase</keyword>
<protein>
    <submittedName>
        <fullName evidence="1">Kynurenine 3-monooxygenase</fullName>
    </submittedName>
</protein>
<evidence type="ECO:0000313" key="2">
    <source>
        <dbReference type="Proteomes" id="UP000249555"/>
    </source>
</evidence>
<name>A0A2W4YLT3_9SPHN</name>
<dbReference type="AlphaFoldDB" id="A0A2W4YLT3"/>
<reference evidence="1 2" key="1">
    <citation type="submission" date="2017-08" db="EMBL/GenBank/DDBJ databases">
        <title>Infants hospitalized years apart are colonized by the same room-sourced microbial strains.</title>
        <authorList>
            <person name="Brooks B."/>
            <person name="Olm M.R."/>
            <person name="Firek B.A."/>
            <person name="Baker R."/>
            <person name="Thomas B.C."/>
            <person name="Morowitz M.J."/>
            <person name="Banfield J.F."/>
        </authorList>
    </citation>
    <scope>NUCLEOTIDE SEQUENCE [LARGE SCALE GENOMIC DNA]</scope>
    <source>
        <strain evidence="1">S2_018_000_R3_119</strain>
    </source>
</reference>
<organism evidence="1 2">
    <name type="scientific">Sphingomonas taxi</name>
    <dbReference type="NCBI Taxonomy" id="1549858"/>
    <lineage>
        <taxon>Bacteria</taxon>
        <taxon>Pseudomonadati</taxon>
        <taxon>Pseudomonadota</taxon>
        <taxon>Alphaproteobacteria</taxon>
        <taxon>Sphingomonadales</taxon>
        <taxon>Sphingomonadaceae</taxon>
        <taxon>Sphingomonas</taxon>
    </lineage>
</organism>
<dbReference type="GO" id="GO:0004497">
    <property type="term" value="F:monooxygenase activity"/>
    <property type="evidence" value="ECO:0007669"/>
    <property type="project" value="UniProtKB-KW"/>
</dbReference>